<organism evidence="7 8">
    <name type="scientific">Mytilus coruscus</name>
    <name type="common">Sea mussel</name>
    <dbReference type="NCBI Taxonomy" id="42192"/>
    <lineage>
        <taxon>Eukaryota</taxon>
        <taxon>Metazoa</taxon>
        <taxon>Spiralia</taxon>
        <taxon>Lophotrochozoa</taxon>
        <taxon>Mollusca</taxon>
        <taxon>Bivalvia</taxon>
        <taxon>Autobranchia</taxon>
        <taxon>Pteriomorphia</taxon>
        <taxon>Mytilida</taxon>
        <taxon>Mytiloidea</taxon>
        <taxon>Mytilidae</taxon>
        <taxon>Mytilinae</taxon>
        <taxon>Mytilus</taxon>
    </lineage>
</organism>
<name>A0A6J8F3L8_MYTCO</name>
<keyword evidence="3 5" id="KW-0732">Signal</keyword>
<dbReference type="GO" id="GO:0005576">
    <property type="term" value="C:extracellular region"/>
    <property type="evidence" value="ECO:0007669"/>
    <property type="project" value="UniProtKB-SubCell"/>
</dbReference>
<dbReference type="Proteomes" id="UP000507470">
    <property type="component" value="Unassembled WGS sequence"/>
</dbReference>
<dbReference type="OrthoDB" id="6154955at2759"/>
<feature type="signal peptide" evidence="5">
    <location>
        <begin position="1"/>
        <end position="19"/>
    </location>
</feature>
<feature type="chain" id="PRO_5027023358" evidence="5">
    <location>
        <begin position="20"/>
        <end position="330"/>
    </location>
</feature>
<evidence type="ECO:0000313" key="8">
    <source>
        <dbReference type="Proteomes" id="UP000507470"/>
    </source>
</evidence>
<dbReference type="PANTHER" id="PTHR22923">
    <property type="entry name" value="CEREBELLIN-RELATED"/>
    <property type="match status" value="1"/>
</dbReference>
<proteinExistence type="predicted"/>
<evidence type="ECO:0000256" key="5">
    <source>
        <dbReference type="SAM" id="SignalP"/>
    </source>
</evidence>
<accession>A0A6J8F3L8</accession>
<dbReference type="SUPFAM" id="SSF49842">
    <property type="entry name" value="TNF-like"/>
    <property type="match status" value="1"/>
</dbReference>
<evidence type="ECO:0000256" key="2">
    <source>
        <dbReference type="ARBA" id="ARBA00022525"/>
    </source>
</evidence>
<dbReference type="InterPro" id="IPR050822">
    <property type="entry name" value="Cerebellin_Synaptic_Org"/>
</dbReference>
<gene>
    <name evidence="7" type="ORF">MCOR_58007</name>
</gene>
<keyword evidence="4" id="KW-0175">Coiled coil</keyword>
<comment type="subcellular location">
    <subcellularLocation>
        <location evidence="1">Secreted</location>
    </subcellularLocation>
</comment>
<dbReference type="InterPro" id="IPR008983">
    <property type="entry name" value="Tumour_necrosis_fac-like_dom"/>
</dbReference>
<dbReference type="AlphaFoldDB" id="A0A6J8F3L8"/>
<dbReference type="Pfam" id="PF00386">
    <property type="entry name" value="C1q"/>
    <property type="match status" value="1"/>
</dbReference>
<keyword evidence="8" id="KW-1185">Reference proteome</keyword>
<dbReference type="PROSITE" id="PS51257">
    <property type="entry name" value="PROKAR_LIPOPROTEIN"/>
    <property type="match status" value="1"/>
</dbReference>
<dbReference type="PROSITE" id="PS50871">
    <property type="entry name" value="C1Q"/>
    <property type="match status" value="1"/>
</dbReference>
<dbReference type="EMBL" id="CACVKT020010417">
    <property type="protein sequence ID" value="CAC5426275.1"/>
    <property type="molecule type" value="Genomic_DNA"/>
</dbReference>
<evidence type="ECO:0000259" key="6">
    <source>
        <dbReference type="PROSITE" id="PS50871"/>
    </source>
</evidence>
<sequence length="330" mass="38391">MKLLLSCIILLCNSLLSSCNEHQDQKGLRIALNIMKHQIEEIMEYQAKQEVRIRELEEDKWNRELEHDLWIRELEQNNRNREQEQNNRIRELERDNQILKQEQDNRIRKLEHGIRIKRKQIEDFKNICILRETDEANFKVNDTLTLSKHNMTALETSGENLKLTAKEAIPEKVTKHLNDRRCGKNGIAGRYTDPSNQIAFYAYMDSHETNPGRHQTLIFDVVKTNVRSAYNKHSGLFISPDHGIYVFTWTIVSDLHGYIYSEIMINSAPFGSILTNSEDITDDHTVTGIVVAEVNQGDVVYIRTNPNVSIKGQILSDTFHRTSFSGWKID</sequence>
<dbReference type="InterPro" id="IPR001073">
    <property type="entry name" value="C1q_dom"/>
</dbReference>
<protein>
    <submittedName>
        <fullName evidence="7">C1QL</fullName>
    </submittedName>
</protein>
<keyword evidence="2" id="KW-0964">Secreted</keyword>
<evidence type="ECO:0000256" key="4">
    <source>
        <dbReference type="SAM" id="Coils"/>
    </source>
</evidence>
<dbReference type="Gene3D" id="2.60.120.40">
    <property type="match status" value="1"/>
</dbReference>
<feature type="coiled-coil region" evidence="4">
    <location>
        <begin position="39"/>
        <end position="109"/>
    </location>
</feature>
<feature type="domain" description="C1q" evidence="6">
    <location>
        <begin position="193"/>
        <end position="330"/>
    </location>
</feature>
<reference evidence="7 8" key="1">
    <citation type="submission" date="2020-06" db="EMBL/GenBank/DDBJ databases">
        <authorList>
            <person name="Li R."/>
            <person name="Bekaert M."/>
        </authorList>
    </citation>
    <scope>NUCLEOTIDE SEQUENCE [LARGE SCALE GENOMIC DNA]</scope>
    <source>
        <strain evidence="8">wild</strain>
    </source>
</reference>
<evidence type="ECO:0000256" key="1">
    <source>
        <dbReference type="ARBA" id="ARBA00004613"/>
    </source>
</evidence>
<dbReference type="PRINTS" id="PR00007">
    <property type="entry name" value="COMPLEMNTC1Q"/>
</dbReference>
<evidence type="ECO:0000256" key="3">
    <source>
        <dbReference type="ARBA" id="ARBA00022729"/>
    </source>
</evidence>
<evidence type="ECO:0000313" key="7">
    <source>
        <dbReference type="EMBL" id="CAC5426275.1"/>
    </source>
</evidence>
<dbReference type="PANTHER" id="PTHR22923:SF116">
    <property type="entry name" value="C1Q DOMAIN-CONTAINING PROTEIN"/>
    <property type="match status" value="1"/>
</dbReference>
<dbReference type="SMART" id="SM00110">
    <property type="entry name" value="C1Q"/>
    <property type="match status" value="1"/>
</dbReference>